<dbReference type="Pfam" id="PF04087">
    <property type="entry name" value="DUF389"/>
    <property type="match status" value="1"/>
</dbReference>
<keyword evidence="1" id="KW-0472">Membrane</keyword>
<dbReference type="PANTHER" id="PTHR20992:SF9">
    <property type="entry name" value="AT15442P-RELATED"/>
    <property type="match status" value="1"/>
</dbReference>
<dbReference type="OrthoDB" id="9790659at2"/>
<evidence type="ECO:0000313" key="3">
    <source>
        <dbReference type="Proteomes" id="UP000199516"/>
    </source>
</evidence>
<keyword evidence="1" id="KW-0812">Transmembrane</keyword>
<feature type="transmembrane region" description="Helical" evidence="1">
    <location>
        <begin position="240"/>
        <end position="260"/>
    </location>
</feature>
<reference evidence="2 3" key="1">
    <citation type="submission" date="2016-10" db="EMBL/GenBank/DDBJ databases">
        <authorList>
            <person name="de Groot N.N."/>
        </authorList>
    </citation>
    <scope>NUCLEOTIDE SEQUENCE [LARGE SCALE GENOMIC DNA]</scope>
    <source>
        <strain evidence="2 3">DSM 23995</strain>
    </source>
</reference>
<feature type="transmembrane region" description="Helical" evidence="1">
    <location>
        <begin position="122"/>
        <end position="138"/>
    </location>
</feature>
<dbReference type="InterPro" id="IPR005240">
    <property type="entry name" value="DUF389"/>
</dbReference>
<keyword evidence="1" id="KW-1133">Transmembrane helix</keyword>
<feature type="transmembrane region" description="Helical" evidence="1">
    <location>
        <begin position="144"/>
        <end position="168"/>
    </location>
</feature>
<accession>A0A1I2E2T7</accession>
<feature type="transmembrane region" description="Helical" evidence="1">
    <location>
        <begin position="213"/>
        <end position="233"/>
    </location>
</feature>
<dbReference type="AlphaFoldDB" id="A0A1I2E2T7"/>
<keyword evidence="3" id="KW-1185">Reference proteome</keyword>
<dbReference type="PANTHER" id="PTHR20992">
    <property type="entry name" value="AT15442P-RELATED"/>
    <property type="match status" value="1"/>
</dbReference>
<sequence>MNLQLIEIYVPEEEFPLLDSSLEKFEFITRWVSQESTGYKLVRVLVSKENSEDILNYLEKTSQQYDEWKALLFSLQTSIPNIKEDESQKNSEKEKDERELIRASRHELYSVVHSSSETSKSFSWFLVFSALVAAAGIFKNSPAIVIGAMMIAPLIGPFTALAFASVLGDYKLLRKSITSSFYGLILPISIAVFLGIIFELPLESQEYSSRMNIEFIDIIAALASGAAGAISFLKRVSEAFVGVMVSVALLPPAVVFGMTVGAAQWEEAVTPILLLLVNISSIVLSAIIVFWLSGIQPVKWGEIQEAYTSRKYALLFVSIIILVLCIAIYFINF</sequence>
<gene>
    <name evidence="2" type="ORF">SAMN05192532_10556</name>
</gene>
<dbReference type="RefSeq" id="WP_091661943.1">
    <property type="nucleotide sequence ID" value="NZ_FONT01000005.1"/>
</dbReference>
<dbReference type="Proteomes" id="UP000199516">
    <property type="component" value="Unassembled WGS sequence"/>
</dbReference>
<name>A0A1I2E2T7_9BACI</name>
<dbReference type="EMBL" id="FONT01000005">
    <property type="protein sequence ID" value="SFE86976.1"/>
    <property type="molecule type" value="Genomic_DNA"/>
</dbReference>
<feature type="transmembrane region" description="Helical" evidence="1">
    <location>
        <begin position="272"/>
        <end position="292"/>
    </location>
</feature>
<organism evidence="2 3">
    <name type="scientific">Alteribacillus iranensis</name>
    <dbReference type="NCBI Taxonomy" id="930128"/>
    <lineage>
        <taxon>Bacteria</taxon>
        <taxon>Bacillati</taxon>
        <taxon>Bacillota</taxon>
        <taxon>Bacilli</taxon>
        <taxon>Bacillales</taxon>
        <taxon>Bacillaceae</taxon>
        <taxon>Alteribacillus</taxon>
    </lineage>
</organism>
<feature type="transmembrane region" description="Helical" evidence="1">
    <location>
        <begin position="312"/>
        <end position="331"/>
    </location>
</feature>
<protein>
    <submittedName>
        <fullName evidence="2">TIGR00341 family protein</fullName>
    </submittedName>
</protein>
<evidence type="ECO:0000256" key="1">
    <source>
        <dbReference type="SAM" id="Phobius"/>
    </source>
</evidence>
<proteinExistence type="predicted"/>
<dbReference type="NCBIfam" id="TIGR00341">
    <property type="entry name" value="TIGR00341 family protein"/>
    <property type="match status" value="1"/>
</dbReference>
<evidence type="ECO:0000313" key="2">
    <source>
        <dbReference type="EMBL" id="SFE86976.1"/>
    </source>
</evidence>
<feature type="transmembrane region" description="Helical" evidence="1">
    <location>
        <begin position="180"/>
        <end position="201"/>
    </location>
</feature>